<accession>A0ABY8UJC2</accession>
<dbReference type="SUPFAM" id="SSF53474">
    <property type="entry name" value="alpha/beta-Hydrolases"/>
    <property type="match status" value="1"/>
</dbReference>
<protein>
    <recommendedName>
        <fullName evidence="2">AB hydrolase-1 domain-containing protein</fullName>
    </recommendedName>
</protein>
<feature type="domain" description="AB hydrolase-1" evidence="2">
    <location>
        <begin position="125"/>
        <end position="362"/>
    </location>
</feature>
<dbReference type="Proteomes" id="UP001244341">
    <property type="component" value="Chromosome 11b"/>
</dbReference>
<evidence type="ECO:0000313" key="3">
    <source>
        <dbReference type="EMBL" id="WIA20281.1"/>
    </source>
</evidence>
<evidence type="ECO:0000259" key="2">
    <source>
        <dbReference type="Pfam" id="PF12697"/>
    </source>
</evidence>
<dbReference type="PANTHER" id="PTHR43433">
    <property type="entry name" value="HYDROLASE, ALPHA/BETA FOLD FAMILY PROTEIN"/>
    <property type="match status" value="1"/>
</dbReference>
<dbReference type="InterPro" id="IPR029058">
    <property type="entry name" value="AB_hydrolase_fold"/>
</dbReference>
<reference evidence="3 4" key="1">
    <citation type="submission" date="2023-05" db="EMBL/GenBank/DDBJ databases">
        <title>A 100% complete, gapless, phased diploid assembly of the Scenedesmus obliquus UTEX 3031 genome.</title>
        <authorList>
            <person name="Biondi T.C."/>
            <person name="Hanschen E.R."/>
            <person name="Kwon T."/>
            <person name="Eng W."/>
            <person name="Kruse C.P.S."/>
            <person name="Koehler S.I."/>
            <person name="Kunde Y."/>
            <person name="Gleasner C.D."/>
            <person name="You Mak K.T."/>
            <person name="Polle J."/>
            <person name="Hovde B.T."/>
            <person name="Starkenburg S.R."/>
        </authorList>
    </citation>
    <scope>NUCLEOTIDE SEQUENCE [LARGE SCALE GENOMIC DNA]</scope>
    <source>
        <strain evidence="3 4">DOE0152z</strain>
    </source>
</reference>
<evidence type="ECO:0000256" key="1">
    <source>
        <dbReference type="SAM" id="SignalP"/>
    </source>
</evidence>
<name>A0ABY8UJC2_TETOB</name>
<keyword evidence="4" id="KW-1185">Reference proteome</keyword>
<dbReference type="Pfam" id="PF12697">
    <property type="entry name" value="Abhydrolase_6"/>
    <property type="match status" value="1"/>
</dbReference>
<keyword evidence="1" id="KW-0732">Signal</keyword>
<sequence>MAFRSQHPAPRLAKLGCLLLLSLLLHAAAPAASQQNRSTVHTSVLTGPRTGGTVSAASKTWKPVYPFPQCLDNTLTYDVSFVGQRQYIQVGSVRYAYHRFGPLRPDLPPLRPAAMSTKRKDPAPVVFISGWGLTMYMWPIPLLQRLADSREVVIFDNMRTGLSTDNSSTPLSIPLMANSTAALITKLGLSTPDIWSWSVGAFVGYGLLAYHPNKVGNVIIAAGSPGGPDALLPPEPVTQSLARFEQNYTAMLPYLFPGGLKDEAVCSFYASYTSFYQSLNLPTPLGQRSLLEQSQATVKFFMDGTIIGKLGAVPNRVLILHGVQDRLMPVRNALLGAWKLLGSWMLQFPGEGHGIPFSNVQAVITTTLEFFSFANPLSRADMNQWANYGGTASSRMLGQNVTLVVRAEPARR</sequence>
<evidence type="ECO:0000313" key="4">
    <source>
        <dbReference type="Proteomes" id="UP001244341"/>
    </source>
</evidence>
<feature type="chain" id="PRO_5046251644" description="AB hydrolase-1 domain-containing protein" evidence="1">
    <location>
        <begin position="34"/>
        <end position="412"/>
    </location>
</feature>
<dbReference type="InterPro" id="IPR000073">
    <property type="entry name" value="AB_hydrolase_1"/>
</dbReference>
<dbReference type="InterPro" id="IPR050471">
    <property type="entry name" value="AB_hydrolase"/>
</dbReference>
<dbReference type="EMBL" id="CP126218">
    <property type="protein sequence ID" value="WIA20281.1"/>
    <property type="molecule type" value="Genomic_DNA"/>
</dbReference>
<dbReference type="Gene3D" id="3.40.50.1820">
    <property type="entry name" value="alpha/beta hydrolase"/>
    <property type="match status" value="1"/>
</dbReference>
<gene>
    <name evidence="3" type="ORF">OEZ85_006114</name>
</gene>
<organism evidence="3 4">
    <name type="scientific">Tetradesmus obliquus</name>
    <name type="common">Green alga</name>
    <name type="synonym">Acutodesmus obliquus</name>
    <dbReference type="NCBI Taxonomy" id="3088"/>
    <lineage>
        <taxon>Eukaryota</taxon>
        <taxon>Viridiplantae</taxon>
        <taxon>Chlorophyta</taxon>
        <taxon>core chlorophytes</taxon>
        <taxon>Chlorophyceae</taxon>
        <taxon>CS clade</taxon>
        <taxon>Sphaeropleales</taxon>
        <taxon>Scenedesmaceae</taxon>
        <taxon>Tetradesmus</taxon>
    </lineage>
</organism>
<dbReference type="PANTHER" id="PTHR43433:SF5">
    <property type="entry name" value="AB HYDROLASE-1 DOMAIN-CONTAINING PROTEIN"/>
    <property type="match status" value="1"/>
</dbReference>
<proteinExistence type="predicted"/>
<feature type="signal peptide" evidence="1">
    <location>
        <begin position="1"/>
        <end position="33"/>
    </location>
</feature>